<evidence type="ECO:0000313" key="3">
    <source>
        <dbReference type="Proteomes" id="UP001209803"/>
    </source>
</evidence>
<protein>
    <submittedName>
        <fullName evidence="2">Phage tail protein</fullName>
    </submittedName>
</protein>
<gene>
    <name evidence="2" type="ORF">K1718_13385</name>
</gene>
<dbReference type="Proteomes" id="UP001209803">
    <property type="component" value="Chromosome"/>
</dbReference>
<name>A0ABY8FDN3_9HYPH</name>
<accession>A0ABY8FDN3</accession>
<dbReference type="InterPro" id="IPR055385">
    <property type="entry name" value="GpJ_HDII-ins2"/>
</dbReference>
<organism evidence="2 3">
    <name type="scientific">Roseibium porphyridii</name>
    <dbReference type="NCBI Taxonomy" id="2866279"/>
    <lineage>
        <taxon>Bacteria</taxon>
        <taxon>Pseudomonadati</taxon>
        <taxon>Pseudomonadota</taxon>
        <taxon>Alphaproteobacteria</taxon>
        <taxon>Hyphomicrobiales</taxon>
        <taxon>Stappiaceae</taxon>
        <taxon>Roseibium</taxon>
    </lineage>
</organism>
<reference evidence="2 3" key="1">
    <citation type="submission" date="2023-03" db="EMBL/GenBank/DDBJ databases">
        <title>Roseibium porphyridii sp. nov. and Roseibium rhodosorbium sp. nov. isolated from marine algae, Porphyridium cruentum and Rhodosorus marinus, respectively.</title>
        <authorList>
            <person name="Lee M.W."/>
            <person name="Choi B.J."/>
            <person name="Lee J.K."/>
            <person name="Choi D.G."/>
            <person name="Baek J.H."/>
            <person name="Bayburt H."/>
            <person name="Kim J.M."/>
            <person name="Han D.M."/>
            <person name="Kim K.H."/>
            <person name="Jeon C.O."/>
        </authorList>
    </citation>
    <scope>NUCLEOTIDE SEQUENCE [LARGE SCALE GENOMIC DNA]</scope>
    <source>
        <strain evidence="2 3">KMA01</strain>
    </source>
</reference>
<dbReference type="InterPro" id="IPR003961">
    <property type="entry name" value="FN3_dom"/>
</dbReference>
<dbReference type="RefSeq" id="WP_265682255.1">
    <property type="nucleotide sequence ID" value="NZ_CP120863.1"/>
</dbReference>
<evidence type="ECO:0000313" key="2">
    <source>
        <dbReference type="EMBL" id="WFE92312.1"/>
    </source>
</evidence>
<keyword evidence="3" id="KW-1185">Reference proteome</keyword>
<sequence length="1111" mass="119684">MPDALNVLAVPHLDPSAKRVNLQLPEGLTLSEIVTQSLPGLPQDAPIRLVLVTEQDAWPIDRQLWDKVRPKPGTQIVIRILPGEDSLRSILQVVVTIAAVALGQLWAVPLAGALGISTQLAGGLISLGITALGNLLINALVPPPAPVGQTGDERARNSYTITGWKNRFEPDAPVPAMAGRRRYAPPFGAVSYTEIVGDVQYVRALFIFGYGQQTLTEFRLGETPLDDYDEVQTEIRAGKDTDQPLTLFSKQVIEDAAGVVLTRPRLRNDAGEVINGTPPETPVVRVTARDTETASVILSFPSGLIGYTQKGSAVSLGLNIRIRQRPLSGGSYQTVTTLNIQASKREAFYRQYTWKLPYRGRWEIEVTRMTVERLETSTTDRCTLLALQSIRPEYPLNFDKPMALVAMRIKATYQLSGSLENFNALCELVCLDWDKDAQAWILGKTRNPASIYRWFLQGPANAYPEPDSAIDLDQLADWHEWCEEKGLEYNRVHDEDLPLKDVLFAVTAAGRATPHHDGLKWGVVIDRPQELVVDHISPRNSRNFRWERTYFDPPDAFRVPFFDETNDYEPAERIVPWPTHVGDIKLTEEIQLPGKTSPREVWLEARRRMYELLYRPDRYQAMQDGAARAATRGDLVMGSFDVLERTQVASRVANISGRLLTLDEEVTMEDGEGYGIRFRTGLTEEDTIGRSEILGVLTKPGASRTLTLREADTVPEIGDLVHFGPINRESLPLIVKGVESGEDFSGHYTLIDAAPEIDDLLEQESIPEWSGRIGEDLGSGGIVPAIPVFTSILTGVTGTGDPNGLSVLLSPGSANTAEIGSYEISHRLSGAGSWTMLSVPTGSGGTAVTGYSSGDSVELSARAIAIDGIPGPSTATVTVQIGADDGEMPDALPGGATVSGGLGVADIDFSTGSDATLNQVQIYRVPEGELLDRTIHKTGQPISVAQDTAYQVSDGDSTRASIVANGSFASAANWTLGDGWSIGAGVATHAAGSAATLTQAIALTGGKVYRLGFEATVTGGTLTPRLEGGTTVSGGTRDASGSYSDRLTADAGSDTLAFSANSALNGTVDTVVLFEETDDCAPQGTYDYYIEPINTDGQAGPVTGPLTATII</sequence>
<dbReference type="PROSITE" id="PS50853">
    <property type="entry name" value="FN3"/>
    <property type="match status" value="1"/>
</dbReference>
<dbReference type="Pfam" id="PF24801">
    <property type="entry name" value="FNIII-A_GpJ"/>
    <property type="match status" value="1"/>
</dbReference>
<dbReference type="EMBL" id="CP120863">
    <property type="protein sequence ID" value="WFE92312.1"/>
    <property type="molecule type" value="Genomic_DNA"/>
</dbReference>
<evidence type="ECO:0000259" key="1">
    <source>
        <dbReference type="PROSITE" id="PS50853"/>
    </source>
</evidence>
<proteinExistence type="predicted"/>
<feature type="domain" description="Fibronectin type-III" evidence="1">
    <location>
        <begin position="789"/>
        <end position="884"/>
    </location>
</feature>